<dbReference type="GO" id="GO:0005886">
    <property type="term" value="C:plasma membrane"/>
    <property type="evidence" value="ECO:0007669"/>
    <property type="project" value="UniProtKB-SubCell"/>
</dbReference>
<gene>
    <name evidence="7" type="primary">mltG</name>
    <name evidence="9" type="ORF">F5544_28055</name>
</gene>
<evidence type="ECO:0000256" key="3">
    <source>
        <dbReference type="ARBA" id="ARBA00022989"/>
    </source>
</evidence>
<accession>A0A6G9YJU3</accession>
<keyword evidence="10" id="KW-1185">Reference proteome</keyword>
<protein>
    <recommendedName>
        <fullName evidence="7">Endolytic murein transglycosylase</fullName>
        <ecNumber evidence="7">4.2.2.29</ecNumber>
    </recommendedName>
    <alternativeName>
        <fullName evidence="7">Peptidoglycan lytic transglycosylase</fullName>
    </alternativeName>
    <alternativeName>
        <fullName evidence="7">Peptidoglycan polymerization terminase</fullName>
    </alternativeName>
</protein>
<dbReference type="GO" id="GO:0009252">
    <property type="term" value="P:peptidoglycan biosynthetic process"/>
    <property type="evidence" value="ECO:0007669"/>
    <property type="project" value="UniProtKB-UniRule"/>
</dbReference>
<keyword evidence="5 7" id="KW-0456">Lyase</keyword>
<proteinExistence type="inferred from homology"/>
<comment type="catalytic activity">
    <reaction evidence="7">
        <text>a peptidoglycan chain = a peptidoglycan chain with N-acetyl-1,6-anhydromuramyl-[peptide] at the reducing end + a peptidoglycan chain with N-acetylglucosamine at the non-reducing end.</text>
        <dbReference type="EC" id="4.2.2.29"/>
    </reaction>
</comment>
<comment type="subcellular location">
    <subcellularLocation>
        <location evidence="7">Cell membrane</location>
        <topology evidence="7">Single-pass membrane protein</topology>
    </subcellularLocation>
</comment>
<organism evidence="9 10">
    <name type="scientific">Nocardia arthritidis</name>
    <dbReference type="NCBI Taxonomy" id="228602"/>
    <lineage>
        <taxon>Bacteria</taxon>
        <taxon>Bacillati</taxon>
        <taxon>Actinomycetota</taxon>
        <taxon>Actinomycetes</taxon>
        <taxon>Mycobacteriales</taxon>
        <taxon>Nocardiaceae</taxon>
        <taxon>Nocardia</taxon>
    </lineage>
</organism>
<dbReference type="GO" id="GO:0071555">
    <property type="term" value="P:cell wall organization"/>
    <property type="evidence" value="ECO:0007669"/>
    <property type="project" value="UniProtKB-KW"/>
</dbReference>
<keyword evidence="2 7" id="KW-0812">Transmembrane</keyword>
<feature type="region of interest" description="Disordered" evidence="8">
    <location>
        <begin position="38"/>
        <end position="164"/>
    </location>
</feature>
<dbReference type="PANTHER" id="PTHR30518">
    <property type="entry name" value="ENDOLYTIC MUREIN TRANSGLYCOSYLASE"/>
    <property type="match status" value="1"/>
</dbReference>
<feature type="compositionally biased region" description="Basic and acidic residues" evidence="8">
    <location>
        <begin position="38"/>
        <end position="63"/>
    </location>
</feature>
<comment type="function">
    <text evidence="7">Functions as a peptidoglycan terminase that cleaves nascent peptidoglycan strands endolytically to terminate their elongation.</text>
</comment>
<feature type="site" description="Important for catalytic activity" evidence="7">
    <location>
        <position position="424"/>
    </location>
</feature>
<evidence type="ECO:0000256" key="6">
    <source>
        <dbReference type="ARBA" id="ARBA00023316"/>
    </source>
</evidence>
<sequence>MVGRTECGVEVDRNGSSSARGRCMTDRWARAEERFRQREAERRYRRDDRAWGREARDNRESRGRVAGPEQDAWAEYEDDTTVIPRYTDEDEGYAGHHRRSGRREPDYDSHEYDSHEYDEYGEPEYEEPPARRAPARKQPRRGRTESRAGQPRKRSRMASRKAAERKRRRRNLWIVGAVFVLLFVAAAGFAALKLMKRFSAPEDYAGAPGPLVVVQVHPGDTSEQIAQTMLSKGVVASTGAFYEAALRNTNMNSVQPGFYAIPSHSQGAKAVAALVNKESRVGYLVISEGRQLHDQHDVKTGAPTEGIYRKIADASCIGAGADKKCVTYEQLDAAGAGTDLAALGVPNWAVAAVRAVPDRSRQLEGLIMAGSLDFDPSSSPQDILKQLITASAARYESTGLLQSGGDAKLNPYQMLTGASMIQREVHSQYMGKAARVIVNRLNADQKLEFDSTVNYALDRTEVSTSGTDRAKETPWNTYAMTGLPATPISSPSIDALKAMENPEPGKWLYFVTVDPVQGTTLFADNYAEHIRNVHQAEQSGILDSGR</sequence>
<feature type="region of interest" description="Disordered" evidence="8">
    <location>
        <begin position="1"/>
        <end position="22"/>
    </location>
</feature>
<feature type="compositionally biased region" description="Basic and acidic residues" evidence="8">
    <location>
        <begin position="102"/>
        <end position="118"/>
    </location>
</feature>
<reference evidence="9 10" key="1">
    <citation type="journal article" date="2019" name="ACS Chem. Biol.">
        <title>Identification and Mobilization of a Cryptic Antibiotic Biosynthesis Gene Locus from a Human-Pathogenic Nocardia Isolate.</title>
        <authorList>
            <person name="Herisse M."/>
            <person name="Ishida K."/>
            <person name="Porter J.L."/>
            <person name="Howden B."/>
            <person name="Hertweck C."/>
            <person name="Stinear T.P."/>
            <person name="Pidot S.J."/>
        </authorList>
    </citation>
    <scope>NUCLEOTIDE SEQUENCE [LARGE SCALE GENOMIC DNA]</scope>
    <source>
        <strain evidence="9 10">AUSMDU00012717</strain>
    </source>
</reference>
<dbReference type="PANTHER" id="PTHR30518:SF2">
    <property type="entry name" value="ENDOLYTIC MUREIN TRANSGLYCOSYLASE"/>
    <property type="match status" value="1"/>
</dbReference>
<evidence type="ECO:0000256" key="4">
    <source>
        <dbReference type="ARBA" id="ARBA00023136"/>
    </source>
</evidence>
<feature type="transmembrane region" description="Helical" evidence="7">
    <location>
        <begin position="171"/>
        <end position="192"/>
    </location>
</feature>
<evidence type="ECO:0000256" key="5">
    <source>
        <dbReference type="ARBA" id="ARBA00023239"/>
    </source>
</evidence>
<keyword evidence="4 7" id="KW-0472">Membrane</keyword>
<dbReference type="InterPro" id="IPR003770">
    <property type="entry name" value="MLTG-like"/>
</dbReference>
<dbReference type="HAMAP" id="MF_02065">
    <property type="entry name" value="MltG"/>
    <property type="match status" value="1"/>
</dbReference>
<keyword evidence="1 7" id="KW-1003">Cell membrane</keyword>
<evidence type="ECO:0000313" key="9">
    <source>
        <dbReference type="EMBL" id="QIS13464.1"/>
    </source>
</evidence>
<comment type="similarity">
    <text evidence="7">Belongs to the transglycosylase MltG family.</text>
</comment>
<dbReference type="Gene3D" id="3.30.1490.480">
    <property type="entry name" value="Endolytic murein transglycosylase"/>
    <property type="match status" value="1"/>
</dbReference>
<dbReference type="EC" id="4.2.2.29" evidence="7"/>
<dbReference type="AlphaFoldDB" id="A0A6G9YJU3"/>
<evidence type="ECO:0000256" key="2">
    <source>
        <dbReference type="ARBA" id="ARBA00022692"/>
    </source>
</evidence>
<dbReference type="GO" id="GO:0008932">
    <property type="term" value="F:lytic endotransglycosylase activity"/>
    <property type="evidence" value="ECO:0007669"/>
    <property type="project" value="UniProtKB-UniRule"/>
</dbReference>
<evidence type="ECO:0000313" key="10">
    <source>
        <dbReference type="Proteomes" id="UP000503540"/>
    </source>
</evidence>
<dbReference type="EMBL" id="CP046172">
    <property type="protein sequence ID" value="QIS13464.1"/>
    <property type="molecule type" value="Genomic_DNA"/>
</dbReference>
<evidence type="ECO:0000256" key="1">
    <source>
        <dbReference type="ARBA" id="ARBA00022475"/>
    </source>
</evidence>
<dbReference type="KEGG" id="nah:F5544_28055"/>
<feature type="compositionally biased region" description="Basic residues" evidence="8">
    <location>
        <begin position="150"/>
        <end position="164"/>
    </location>
</feature>
<dbReference type="Pfam" id="PF02618">
    <property type="entry name" value="YceG"/>
    <property type="match status" value="1"/>
</dbReference>
<keyword evidence="3 7" id="KW-1133">Transmembrane helix</keyword>
<dbReference type="Proteomes" id="UP000503540">
    <property type="component" value="Chromosome"/>
</dbReference>
<name>A0A6G9YJU3_9NOCA</name>
<keyword evidence="6 7" id="KW-0961">Cell wall biogenesis/degradation</keyword>
<evidence type="ECO:0000256" key="7">
    <source>
        <dbReference type="HAMAP-Rule" id="MF_02065"/>
    </source>
</evidence>
<evidence type="ECO:0000256" key="8">
    <source>
        <dbReference type="SAM" id="MobiDB-lite"/>
    </source>
</evidence>